<comment type="caution">
    <text evidence="9">The sequence shown here is derived from an EMBL/GenBank/DDBJ whole genome shotgun (WGS) entry which is preliminary data.</text>
</comment>
<keyword evidence="5" id="KW-0804">Transcription</keyword>
<accession>A0A811NNI3</accession>
<feature type="region of interest" description="Disordered" evidence="7">
    <location>
        <begin position="256"/>
        <end position="322"/>
    </location>
</feature>
<dbReference type="GO" id="GO:0005634">
    <property type="term" value="C:nucleus"/>
    <property type="evidence" value="ECO:0007669"/>
    <property type="project" value="UniProtKB-SubCell"/>
</dbReference>
<evidence type="ECO:0000256" key="6">
    <source>
        <dbReference type="ARBA" id="ARBA00023242"/>
    </source>
</evidence>
<evidence type="ECO:0000256" key="1">
    <source>
        <dbReference type="ARBA" id="ARBA00004123"/>
    </source>
</evidence>
<dbReference type="CDD" id="cd11445">
    <property type="entry name" value="bHLH_AtPIF_like"/>
    <property type="match status" value="1"/>
</dbReference>
<name>A0A811NNI3_9POAL</name>
<evidence type="ECO:0000256" key="4">
    <source>
        <dbReference type="ARBA" id="ARBA00023125"/>
    </source>
</evidence>
<dbReference type="PANTHER" id="PTHR45855">
    <property type="entry name" value="TRANSCRIPTION FACTOR PIF1-RELATED"/>
    <property type="match status" value="1"/>
</dbReference>
<sequence>MSTPPPFHTNAGAPRDCAAPLSNPSRRNPRVSVCGAGASDRSTAGIIHYSYDIQVAVAAQQSSIHPSIQEVASRYLGASGSRKCLLAMDGGERPATSHKAAPFVPDGELVELLWQDGAVVAQAHHHHHRHPLVQAGAGNTGASGVTGEQAPALPWLPCSGGALGGDVYSQLWQSIVQADGRMVGADASGVGVARPPAKSGNSGAGSSRTAGEVGSSFCGSNLVAAALHLDDDIDDVGVAAVALPMQLDDRAAAGAVAGASTSIGRNSNALPKRSRDEFDEDADFDTVDETPPSSRRPASNKRRTRAAEVHNRSERRRRDRINEKMRALQELVPQCNKTDKASILDEAIEYLKSLQMQVQIMWMSTGMAPMMILGAHQFMPPMTMGLNSAWMPPPAVQFLSQMQRVTPPFMNNPLSNQMPQILPPPPPTNAPSVTDQAQRNRMALLRNPFLHPNDNDALSTPPQVPSLFGYGPQMVQVNEIQELLSGTAAPALGTDLPSSFDGTGT</sequence>
<evidence type="ECO:0000256" key="3">
    <source>
        <dbReference type="ARBA" id="ARBA00023015"/>
    </source>
</evidence>
<dbReference type="EMBL" id="CAJGYO010000004">
    <property type="protein sequence ID" value="CAD6226875.1"/>
    <property type="molecule type" value="Genomic_DNA"/>
</dbReference>
<comment type="subcellular location">
    <subcellularLocation>
        <location evidence="1">Nucleus</location>
    </subcellularLocation>
</comment>
<gene>
    <name evidence="9" type="ORF">NCGR_LOCUS18546</name>
</gene>
<reference evidence="9" key="1">
    <citation type="submission" date="2020-10" db="EMBL/GenBank/DDBJ databases">
        <authorList>
            <person name="Han B."/>
            <person name="Lu T."/>
            <person name="Zhao Q."/>
            <person name="Huang X."/>
            <person name="Zhao Y."/>
        </authorList>
    </citation>
    <scope>NUCLEOTIDE SEQUENCE</scope>
</reference>
<organism evidence="9 10">
    <name type="scientific">Miscanthus lutarioriparius</name>
    <dbReference type="NCBI Taxonomy" id="422564"/>
    <lineage>
        <taxon>Eukaryota</taxon>
        <taxon>Viridiplantae</taxon>
        <taxon>Streptophyta</taxon>
        <taxon>Embryophyta</taxon>
        <taxon>Tracheophyta</taxon>
        <taxon>Spermatophyta</taxon>
        <taxon>Magnoliopsida</taxon>
        <taxon>Liliopsida</taxon>
        <taxon>Poales</taxon>
        <taxon>Poaceae</taxon>
        <taxon>PACMAD clade</taxon>
        <taxon>Panicoideae</taxon>
        <taxon>Andropogonodae</taxon>
        <taxon>Andropogoneae</taxon>
        <taxon>Saccharinae</taxon>
        <taxon>Miscanthus</taxon>
    </lineage>
</organism>
<dbReference type="PANTHER" id="PTHR45855:SF26">
    <property type="entry name" value="OS07G0143200 PROTEIN"/>
    <property type="match status" value="1"/>
</dbReference>
<dbReference type="InterPro" id="IPR036638">
    <property type="entry name" value="HLH_DNA-bd_sf"/>
</dbReference>
<feature type="domain" description="BHLH" evidence="8">
    <location>
        <begin position="305"/>
        <end position="354"/>
    </location>
</feature>
<evidence type="ECO:0000256" key="2">
    <source>
        <dbReference type="ARBA" id="ARBA00005510"/>
    </source>
</evidence>
<dbReference type="Pfam" id="PF00010">
    <property type="entry name" value="HLH"/>
    <property type="match status" value="1"/>
</dbReference>
<feature type="region of interest" description="Disordered" evidence="7">
    <location>
        <begin position="1"/>
        <end position="29"/>
    </location>
</feature>
<feature type="compositionally biased region" description="Polar residues" evidence="7">
    <location>
        <begin position="260"/>
        <end position="269"/>
    </location>
</feature>
<keyword evidence="10" id="KW-1185">Reference proteome</keyword>
<keyword evidence="6" id="KW-0539">Nucleus</keyword>
<proteinExistence type="inferred from homology"/>
<dbReference type="InterPro" id="IPR047265">
    <property type="entry name" value="PIF1-like_bHLH"/>
</dbReference>
<feature type="compositionally biased region" description="Acidic residues" evidence="7">
    <location>
        <begin position="277"/>
        <end position="288"/>
    </location>
</feature>
<dbReference type="SUPFAM" id="SSF47459">
    <property type="entry name" value="HLH, helix-loop-helix DNA-binding domain"/>
    <property type="match status" value="1"/>
</dbReference>
<dbReference type="Proteomes" id="UP000604825">
    <property type="component" value="Unassembled WGS sequence"/>
</dbReference>
<dbReference type="AlphaFoldDB" id="A0A811NNI3"/>
<feature type="compositionally biased region" description="Polar residues" evidence="7">
    <location>
        <begin position="199"/>
        <end position="209"/>
    </location>
</feature>
<keyword evidence="3" id="KW-0805">Transcription regulation</keyword>
<comment type="similarity">
    <text evidence="2">Belongs to the bHLH protein family.</text>
</comment>
<evidence type="ECO:0000256" key="5">
    <source>
        <dbReference type="ARBA" id="ARBA00023163"/>
    </source>
</evidence>
<keyword evidence="4" id="KW-0238">DNA-binding</keyword>
<evidence type="ECO:0000259" key="8">
    <source>
        <dbReference type="PROSITE" id="PS50888"/>
    </source>
</evidence>
<dbReference type="GO" id="GO:0046983">
    <property type="term" value="F:protein dimerization activity"/>
    <property type="evidence" value="ECO:0007669"/>
    <property type="project" value="InterPro"/>
</dbReference>
<evidence type="ECO:0000313" key="9">
    <source>
        <dbReference type="EMBL" id="CAD6226875.1"/>
    </source>
</evidence>
<dbReference type="SMART" id="SM00353">
    <property type="entry name" value="HLH"/>
    <property type="match status" value="1"/>
</dbReference>
<dbReference type="OrthoDB" id="690068at2759"/>
<dbReference type="Gene3D" id="4.10.280.10">
    <property type="entry name" value="Helix-loop-helix DNA-binding domain"/>
    <property type="match status" value="1"/>
</dbReference>
<evidence type="ECO:0000256" key="7">
    <source>
        <dbReference type="SAM" id="MobiDB-lite"/>
    </source>
</evidence>
<dbReference type="InterPro" id="IPR031066">
    <property type="entry name" value="bHLH_ALC-like_plant"/>
</dbReference>
<dbReference type="GO" id="GO:0003677">
    <property type="term" value="F:DNA binding"/>
    <property type="evidence" value="ECO:0007669"/>
    <property type="project" value="UniProtKB-KW"/>
</dbReference>
<protein>
    <recommendedName>
        <fullName evidence="8">BHLH domain-containing protein</fullName>
    </recommendedName>
</protein>
<feature type="region of interest" description="Disordered" evidence="7">
    <location>
        <begin position="189"/>
        <end position="211"/>
    </location>
</feature>
<dbReference type="InterPro" id="IPR011598">
    <property type="entry name" value="bHLH_dom"/>
</dbReference>
<dbReference type="PROSITE" id="PS50888">
    <property type="entry name" value="BHLH"/>
    <property type="match status" value="1"/>
</dbReference>
<dbReference type="FunFam" id="4.10.280.10:FF:000004">
    <property type="entry name" value="Basic helix-loop-helix transcription factor"/>
    <property type="match status" value="1"/>
</dbReference>
<evidence type="ECO:0000313" key="10">
    <source>
        <dbReference type="Proteomes" id="UP000604825"/>
    </source>
</evidence>